<evidence type="ECO:0000256" key="10">
    <source>
        <dbReference type="ARBA" id="ARBA00023002"/>
    </source>
</evidence>
<keyword evidence="9" id="KW-0521">NADP</keyword>
<name>A0A369LC88_9ACTN</name>
<dbReference type="GO" id="GO:0008835">
    <property type="term" value="F:diaminohydroxyphosphoribosylaminopyrimidine deaminase activity"/>
    <property type="evidence" value="ECO:0007669"/>
    <property type="project" value="UniProtKB-EC"/>
</dbReference>
<dbReference type="Gene3D" id="3.40.140.10">
    <property type="entry name" value="Cytidine Deaminase, domain 2"/>
    <property type="match status" value="1"/>
</dbReference>
<dbReference type="PANTHER" id="PTHR38011:SF7">
    <property type="entry name" value="2,5-DIAMINO-6-RIBOSYLAMINO-4(3H)-PYRIMIDINONE 5'-PHOSPHATE REDUCTASE"/>
    <property type="match status" value="1"/>
</dbReference>
<protein>
    <recommendedName>
        <fullName evidence="8">Riboflavin biosynthesis protein RibD</fullName>
        <ecNumber evidence="7">1.1.1.193</ecNumber>
        <ecNumber evidence="6">3.5.4.26</ecNumber>
    </recommendedName>
</protein>
<dbReference type="SUPFAM" id="SSF53927">
    <property type="entry name" value="Cytidine deaminase-like"/>
    <property type="match status" value="1"/>
</dbReference>
<evidence type="ECO:0000256" key="8">
    <source>
        <dbReference type="ARBA" id="ARBA00019930"/>
    </source>
</evidence>
<dbReference type="InterPro" id="IPR024072">
    <property type="entry name" value="DHFR-like_dom_sf"/>
</dbReference>
<evidence type="ECO:0000256" key="4">
    <source>
        <dbReference type="ARBA" id="ARBA00005259"/>
    </source>
</evidence>
<comment type="catalytic activity">
    <reaction evidence="13">
        <text>2,5-diamino-6-hydroxy-4-(5-phosphoribosylamino)-pyrimidine + H2O + H(+) = 5-amino-6-(5-phospho-D-ribosylamino)uracil + NH4(+)</text>
        <dbReference type="Rhea" id="RHEA:21868"/>
        <dbReference type="ChEBI" id="CHEBI:15377"/>
        <dbReference type="ChEBI" id="CHEBI:15378"/>
        <dbReference type="ChEBI" id="CHEBI:28938"/>
        <dbReference type="ChEBI" id="CHEBI:58453"/>
        <dbReference type="ChEBI" id="CHEBI:58614"/>
        <dbReference type="EC" id="3.5.4.26"/>
    </reaction>
</comment>
<feature type="domain" description="CMP/dCMP-type deaminase" evidence="15">
    <location>
        <begin position="27"/>
        <end position="174"/>
    </location>
</feature>
<evidence type="ECO:0000313" key="16">
    <source>
        <dbReference type="EMBL" id="RDB56702.1"/>
    </source>
</evidence>
<comment type="similarity">
    <text evidence="5">In the C-terminal section; belongs to the HTP reductase family.</text>
</comment>
<dbReference type="GO" id="GO:0050661">
    <property type="term" value="F:NADP binding"/>
    <property type="evidence" value="ECO:0007669"/>
    <property type="project" value="InterPro"/>
</dbReference>
<evidence type="ECO:0000256" key="7">
    <source>
        <dbReference type="ARBA" id="ARBA00013173"/>
    </source>
</evidence>
<evidence type="ECO:0000313" key="17">
    <source>
        <dbReference type="Proteomes" id="UP000253792"/>
    </source>
</evidence>
<evidence type="ECO:0000256" key="3">
    <source>
        <dbReference type="ARBA" id="ARBA00004910"/>
    </source>
</evidence>
<evidence type="ECO:0000256" key="14">
    <source>
        <dbReference type="SAM" id="MobiDB-lite"/>
    </source>
</evidence>
<dbReference type="RefSeq" id="WP_114620203.1">
    <property type="nucleotide sequence ID" value="NZ_PPTP01000002.1"/>
</dbReference>
<dbReference type="Pfam" id="PF00383">
    <property type="entry name" value="dCMP_cyt_deam_1"/>
    <property type="match status" value="1"/>
</dbReference>
<dbReference type="AlphaFoldDB" id="A0A369LC88"/>
<evidence type="ECO:0000256" key="6">
    <source>
        <dbReference type="ARBA" id="ARBA00012766"/>
    </source>
</evidence>
<dbReference type="UniPathway" id="UPA00275">
    <property type="reaction ID" value="UER00401"/>
</dbReference>
<dbReference type="STRING" id="1034345.GCA_000236865_00998"/>
<evidence type="ECO:0000256" key="2">
    <source>
        <dbReference type="ARBA" id="ARBA00004882"/>
    </source>
</evidence>
<dbReference type="Pfam" id="PF01872">
    <property type="entry name" value="RibD_C"/>
    <property type="match status" value="1"/>
</dbReference>
<feature type="compositionally biased region" description="Basic and acidic residues" evidence="14">
    <location>
        <begin position="429"/>
        <end position="440"/>
    </location>
</feature>
<evidence type="ECO:0000256" key="13">
    <source>
        <dbReference type="ARBA" id="ARBA00049886"/>
    </source>
</evidence>
<accession>A0A369LC88</accession>
<dbReference type="InterPro" id="IPR002125">
    <property type="entry name" value="CMP_dCMP_dom"/>
</dbReference>
<evidence type="ECO:0000256" key="9">
    <source>
        <dbReference type="ARBA" id="ARBA00022857"/>
    </source>
</evidence>
<dbReference type="PROSITE" id="PS51747">
    <property type="entry name" value="CYT_DCMP_DEAMINASES_2"/>
    <property type="match status" value="1"/>
</dbReference>
<dbReference type="InterPro" id="IPR011549">
    <property type="entry name" value="RibD_C"/>
</dbReference>
<feature type="region of interest" description="Disordered" evidence="14">
    <location>
        <begin position="428"/>
        <end position="457"/>
    </location>
</feature>
<dbReference type="PANTHER" id="PTHR38011">
    <property type="entry name" value="DIHYDROFOLATE REDUCTASE FAMILY PROTEIN (AFU_ORTHOLOGUE AFUA_8G06820)"/>
    <property type="match status" value="1"/>
</dbReference>
<comment type="function">
    <text evidence="1">Converts 2,5-diamino-6-(ribosylamino)-4(3h)-pyrimidinone 5'-phosphate into 5-amino-6-(ribosylamino)-2,4(1h,3h)-pyrimidinedione 5'-phosphate.</text>
</comment>
<keyword evidence="10" id="KW-0560">Oxidoreductase</keyword>
<dbReference type="EC" id="1.1.1.193" evidence="7"/>
<dbReference type="InterPro" id="IPR016193">
    <property type="entry name" value="Cytidine_deaminase-like"/>
</dbReference>
<dbReference type="Gene3D" id="3.40.430.10">
    <property type="entry name" value="Dihydrofolate Reductase, subunit A"/>
    <property type="match status" value="1"/>
</dbReference>
<reference evidence="16 17" key="1">
    <citation type="journal article" date="2018" name="Elife">
        <title>Discovery and characterization of a prevalent human gut bacterial enzyme sufficient for the inactivation of a family of plant toxins.</title>
        <authorList>
            <person name="Koppel N."/>
            <person name="Bisanz J.E."/>
            <person name="Pandelia M.E."/>
            <person name="Turnbaugh P.J."/>
            <person name="Balskus E.P."/>
        </authorList>
    </citation>
    <scope>NUCLEOTIDE SEQUENCE [LARGE SCALE GENOMIC DNA]</scope>
    <source>
        <strain evidence="17">anaerobia AP69FAA</strain>
    </source>
</reference>
<dbReference type="EC" id="3.5.4.26" evidence="6"/>
<comment type="pathway">
    <text evidence="2">Cofactor biosynthesis; riboflavin biosynthesis; 5-amino-6-(D-ribitylamino)uracil from GTP: step 2/4.</text>
</comment>
<evidence type="ECO:0000256" key="12">
    <source>
        <dbReference type="ARBA" id="ARBA00049861"/>
    </source>
</evidence>
<dbReference type="GO" id="GO:0009231">
    <property type="term" value="P:riboflavin biosynthetic process"/>
    <property type="evidence" value="ECO:0007669"/>
    <property type="project" value="UniProtKB-UniPathway"/>
</dbReference>
<evidence type="ECO:0000259" key="15">
    <source>
        <dbReference type="PROSITE" id="PS51747"/>
    </source>
</evidence>
<dbReference type="Proteomes" id="UP000253792">
    <property type="component" value="Unassembled WGS sequence"/>
</dbReference>
<evidence type="ECO:0000256" key="11">
    <source>
        <dbReference type="ARBA" id="ARBA00023268"/>
    </source>
</evidence>
<dbReference type="NCBIfam" id="TIGR00326">
    <property type="entry name" value="eubact_ribD"/>
    <property type="match status" value="1"/>
</dbReference>
<dbReference type="SUPFAM" id="SSF53597">
    <property type="entry name" value="Dihydrofolate reductase-like"/>
    <property type="match status" value="1"/>
</dbReference>
<evidence type="ECO:0000256" key="5">
    <source>
        <dbReference type="ARBA" id="ARBA00007417"/>
    </source>
</evidence>
<dbReference type="CDD" id="cd01284">
    <property type="entry name" value="Riboflavin_deaminase-reductase"/>
    <property type="match status" value="1"/>
</dbReference>
<proteinExistence type="inferred from homology"/>
<keyword evidence="11" id="KW-0511">Multifunctional enzyme</keyword>
<dbReference type="InterPro" id="IPR002734">
    <property type="entry name" value="RibDG_C"/>
</dbReference>
<dbReference type="InterPro" id="IPR050765">
    <property type="entry name" value="Riboflavin_Biosynth_HTPR"/>
</dbReference>
<dbReference type="NCBIfam" id="TIGR00227">
    <property type="entry name" value="ribD_Cterm"/>
    <property type="match status" value="1"/>
</dbReference>
<dbReference type="GO" id="GO:0008703">
    <property type="term" value="F:5-amino-6-(5-phosphoribosylamino)uracil reductase activity"/>
    <property type="evidence" value="ECO:0007669"/>
    <property type="project" value="UniProtKB-EC"/>
</dbReference>
<organism evidence="16 17">
    <name type="scientific">Senegalimassilia anaerobia</name>
    <dbReference type="NCBI Taxonomy" id="1473216"/>
    <lineage>
        <taxon>Bacteria</taxon>
        <taxon>Bacillati</taxon>
        <taxon>Actinomycetota</taxon>
        <taxon>Coriobacteriia</taxon>
        <taxon>Coriobacteriales</taxon>
        <taxon>Coriobacteriaceae</taxon>
        <taxon>Senegalimassilia</taxon>
    </lineage>
</organism>
<comment type="catalytic activity">
    <reaction evidence="12">
        <text>5-amino-6-(5-phospho-D-ribitylamino)uracil + NADP(+) = 5-amino-6-(5-phospho-D-ribosylamino)uracil + NADPH + H(+)</text>
        <dbReference type="Rhea" id="RHEA:17845"/>
        <dbReference type="ChEBI" id="CHEBI:15378"/>
        <dbReference type="ChEBI" id="CHEBI:57783"/>
        <dbReference type="ChEBI" id="CHEBI:58349"/>
        <dbReference type="ChEBI" id="CHEBI:58421"/>
        <dbReference type="ChEBI" id="CHEBI:58453"/>
        <dbReference type="EC" id="1.1.1.193"/>
    </reaction>
</comment>
<dbReference type="OrthoDB" id="9800865at2"/>
<evidence type="ECO:0000256" key="1">
    <source>
        <dbReference type="ARBA" id="ARBA00002151"/>
    </source>
</evidence>
<comment type="caution">
    <text evidence="16">The sequence shown here is derived from an EMBL/GenBank/DDBJ whole genome shotgun (WGS) entry which is preliminary data.</text>
</comment>
<sequence>MAGIPEQRCEANAAAEAQKAAPTALGADDTRFMRRAIELAWRGWGWTNPNPLVGCVLVRDGRIIGEGWHEKCGQAHAERNALADCARRAADGATDAEHVDANAAPTADPARGHARGATAYVTLEPCCHTGKQPPCTDALIAAGVARVVVGSRDPNPLVAGKGSVQLREAGIRVDEDALRGECDELNPIFFRFISRKTPYVVAKWAMSADGKIACASGDARWVSGPESRRDTHELRHRLAAIAVGINTVIADDPLLTCRREGKPGNQPLRVVLDSRLRIPEDCALVRSCTQDEAPLAVATCASVDDPATDAGAKAQRLRALGVEVLRIPQDGAGHVAVRPLLSVLGEKGIDSLVIEGGSGIHGAFFDEDAVDEAVVYLAPKVVGGADAPSPVAGAGAARMAEAAVLGRPRAHALGDDLKITFAPAGATRVADHTPASRDALDATTPTMQGGEACSPAS</sequence>
<gene>
    <name evidence="16" type="primary">ribD</name>
    <name evidence="16" type="ORF">C1880_02755</name>
</gene>
<keyword evidence="17" id="KW-1185">Reference proteome</keyword>
<dbReference type="InterPro" id="IPR004794">
    <property type="entry name" value="Eubact_RibD"/>
</dbReference>
<dbReference type="EMBL" id="PPTP01000002">
    <property type="protein sequence ID" value="RDB56702.1"/>
    <property type="molecule type" value="Genomic_DNA"/>
</dbReference>
<comment type="similarity">
    <text evidence="4">In the N-terminal section; belongs to the cytidine and deoxycytidylate deaminase family.</text>
</comment>
<comment type="pathway">
    <text evidence="3">Cofactor biosynthesis; riboflavin biosynthesis; 5-amino-6-(D-ribitylamino)uracil from GTP: step 3/4.</text>
</comment>